<dbReference type="AlphaFoldDB" id="A0A2H1EEJ6"/>
<feature type="transmembrane region" description="Helical" evidence="1">
    <location>
        <begin position="74"/>
        <end position="93"/>
    </location>
</feature>
<dbReference type="OrthoDB" id="9776at2157"/>
<keyword evidence="1" id="KW-1133">Transmembrane helix</keyword>
<dbReference type="RefSeq" id="WP_133124025.1">
    <property type="nucleotide sequence ID" value="NZ_FRFC01000002.1"/>
</dbReference>
<evidence type="ECO:0000313" key="3">
    <source>
        <dbReference type="Proteomes" id="UP000232412"/>
    </source>
</evidence>
<proteinExistence type="predicted"/>
<keyword evidence="1" id="KW-0812">Transmembrane</keyword>
<dbReference type="Proteomes" id="UP000232412">
    <property type="component" value="Unassembled WGS sequence"/>
</dbReference>
<keyword evidence="3" id="KW-1185">Reference proteome</keyword>
<reference evidence="3" key="1">
    <citation type="submission" date="2016-12" db="EMBL/GenBank/DDBJ databases">
        <authorList>
            <person name="Herbold C."/>
        </authorList>
    </citation>
    <scope>NUCLEOTIDE SEQUENCE [LARGE SCALE GENOMIC DNA]</scope>
</reference>
<dbReference type="EMBL" id="FRFC01000002">
    <property type="protein sequence ID" value="SHO43138.1"/>
    <property type="molecule type" value="Genomic_DNA"/>
</dbReference>
<evidence type="ECO:0000256" key="1">
    <source>
        <dbReference type="SAM" id="Phobius"/>
    </source>
</evidence>
<protein>
    <submittedName>
        <fullName evidence="2">Uncharacterized protein</fullName>
    </submittedName>
</protein>
<name>A0A2H1EEJ6_9ARCH</name>
<gene>
    <name evidence="2" type="ORF">NSIN_100013</name>
</gene>
<accession>A0A2H1EEJ6</accession>
<keyword evidence="1" id="KW-0472">Membrane</keyword>
<organism evidence="2 3">
    <name type="scientific">Nitrosotalea sinensis</name>
    <dbReference type="NCBI Taxonomy" id="1499975"/>
    <lineage>
        <taxon>Archaea</taxon>
        <taxon>Nitrososphaerota</taxon>
        <taxon>Nitrososphaeria</taxon>
        <taxon>Nitrosotaleales</taxon>
        <taxon>Nitrosotaleaceae</taxon>
        <taxon>Nitrosotalea</taxon>
    </lineage>
</organism>
<evidence type="ECO:0000313" key="2">
    <source>
        <dbReference type="EMBL" id="SHO43138.1"/>
    </source>
</evidence>
<sequence length="200" mass="22201">MPDESCRMCGGDMVSTKSCHHCRKSLQKKCKSCNTPSHMQYHVHDVIDIRQDQKPLVTQEIPTGLKYRKNSFHFSLAAVCVVGLAIFGLVATYSNEHIIIPDTVQATTSNEIKISSNFPITNTQSYNNCLAYGSGESITVTCPTNDGSIYKGILNMPRDLSKDFTSSVFSIRGVSVTEHSDGIVILQYHMKNYTTSYFGN</sequence>